<sequence>MSLSKEQQKQVTDHLQSAVFGTVEFEYQEVKVSITRRFVSESESRLFVYFDGVYRPAWGIESMDSFNPLTKKLWHKRTKALYSPKKIANLRKKIGVRAMKKHLPDFDKKQVWYEPCFKNSTVLMRQYAKLEDLELVAVGGDLV</sequence>
<name>A0A081NL66_9GAMM</name>
<dbReference type="RefSeq" id="WP_034832870.1">
    <property type="nucleotide sequence ID" value="NZ_JOKH01000001.1"/>
</dbReference>
<protein>
    <submittedName>
        <fullName evidence="1">Uncharacterized protein</fullName>
    </submittedName>
</protein>
<dbReference type="OrthoDB" id="6690744at2"/>
<accession>A0A081NL66</accession>
<dbReference type="Proteomes" id="UP000028073">
    <property type="component" value="Unassembled WGS sequence"/>
</dbReference>
<dbReference type="STRING" id="1137799.GZ78_04125"/>
<reference evidence="1 2" key="1">
    <citation type="submission" date="2014-06" db="EMBL/GenBank/DDBJ databases">
        <title>Whole Genome Sequences of Three Symbiotic Endozoicomonas Bacteria.</title>
        <authorList>
            <person name="Neave M.J."/>
            <person name="Apprill A."/>
            <person name="Voolstra C.R."/>
        </authorList>
    </citation>
    <scope>NUCLEOTIDE SEQUENCE [LARGE SCALE GENOMIC DNA]</scope>
    <source>
        <strain evidence="1 2">DSM 25634</strain>
    </source>
</reference>
<keyword evidence="2" id="KW-1185">Reference proteome</keyword>
<comment type="caution">
    <text evidence="1">The sequence shown here is derived from an EMBL/GenBank/DDBJ whole genome shotgun (WGS) entry which is preliminary data.</text>
</comment>
<dbReference type="AlphaFoldDB" id="A0A081NL66"/>
<proteinExistence type="predicted"/>
<evidence type="ECO:0000313" key="1">
    <source>
        <dbReference type="EMBL" id="KEQ19189.1"/>
    </source>
</evidence>
<organism evidence="1 2">
    <name type="scientific">Endozoicomonas numazuensis</name>
    <dbReference type="NCBI Taxonomy" id="1137799"/>
    <lineage>
        <taxon>Bacteria</taxon>
        <taxon>Pseudomonadati</taxon>
        <taxon>Pseudomonadota</taxon>
        <taxon>Gammaproteobacteria</taxon>
        <taxon>Oceanospirillales</taxon>
        <taxon>Endozoicomonadaceae</taxon>
        <taxon>Endozoicomonas</taxon>
    </lineage>
</organism>
<dbReference type="EMBL" id="JOKH01000001">
    <property type="protein sequence ID" value="KEQ19189.1"/>
    <property type="molecule type" value="Genomic_DNA"/>
</dbReference>
<evidence type="ECO:0000313" key="2">
    <source>
        <dbReference type="Proteomes" id="UP000028073"/>
    </source>
</evidence>
<dbReference type="eggNOG" id="ENOG5032YDD">
    <property type="taxonomic scope" value="Bacteria"/>
</dbReference>
<gene>
    <name evidence="1" type="ORF">GZ78_04125</name>
</gene>